<evidence type="ECO:0000313" key="7">
    <source>
        <dbReference type="Proteomes" id="UP000499080"/>
    </source>
</evidence>
<dbReference type="SMART" id="SM00237">
    <property type="entry name" value="Calx_beta"/>
    <property type="match status" value="1"/>
</dbReference>
<sequence length="133" mass="15078">MLSSTVKPGEMQLEEAVYQFFENVGTVQIPVVRVGGSDGQIRVFYRTAPKTALTGTDFEFSSGELVFKEGETRKFIEINIVNDDVKEETKSFEVELLNPEAAQDIINFRGFVRIPKAEVYILDDDSKYFLLLL</sequence>
<dbReference type="PANTHER" id="PTHR11878">
    <property type="entry name" value="SODIUM/CALCIUM EXCHANGER"/>
    <property type="match status" value="1"/>
</dbReference>
<keyword evidence="7" id="KW-1185">Reference proteome</keyword>
<dbReference type="Pfam" id="PF03160">
    <property type="entry name" value="Calx-beta"/>
    <property type="match status" value="1"/>
</dbReference>
<evidence type="ECO:0000256" key="2">
    <source>
        <dbReference type="ARBA" id="ARBA00022737"/>
    </source>
</evidence>
<organism evidence="6 7">
    <name type="scientific">Araneus ventricosus</name>
    <name type="common">Orbweaver spider</name>
    <name type="synonym">Epeira ventricosa</name>
    <dbReference type="NCBI Taxonomy" id="182803"/>
    <lineage>
        <taxon>Eukaryota</taxon>
        <taxon>Metazoa</taxon>
        <taxon>Ecdysozoa</taxon>
        <taxon>Arthropoda</taxon>
        <taxon>Chelicerata</taxon>
        <taxon>Arachnida</taxon>
        <taxon>Araneae</taxon>
        <taxon>Araneomorphae</taxon>
        <taxon>Entelegynae</taxon>
        <taxon>Araneoidea</taxon>
        <taxon>Araneidae</taxon>
        <taxon>Araneus</taxon>
    </lineage>
</organism>
<comment type="caution">
    <text evidence="6">The sequence shown here is derived from an EMBL/GenBank/DDBJ whole genome shotgun (WGS) entry which is preliminary data.</text>
</comment>
<keyword evidence="1" id="KW-0732">Signal</keyword>
<evidence type="ECO:0000256" key="1">
    <source>
        <dbReference type="ARBA" id="ARBA00022729"/>
    </source>
</evidence>
<dbReference type="Proteomes" id="UP000499080">
    <property type="component" value="Unassembled WGS sequence"/>
</dbReference>
<dbReference type="OrthoDB" id="2324346at2759"/>
<evidence type="ECO:0000259" key="5">
    <source>
        <dbReference type="SMART" id="SM00237"/>
    </source>
</evidence>
<dbReference type="Gene3D" id="2.60.40.2030">
    <property type="match status" value="1"/>
</dbReference>
<dbReference type="InterPro" id="IPR003644">
    <property type="entry name" value="Calx_beta"/>
</dbReference>
<name>A0A4Y2IFQ4_ARAVE</name>
<dbReference type="GO" id="GO:0007154">
    <property type="term" value="P:cell communication"/>
    <property type="evidence" value="ECO:0007669"/>
    <property type="project" value="InterPro"/>
</dbReference>
<proteinExistence type="predicted"/>
<evidence type="ECO:0000313" key="6">
    <source>
        <dbReference type="EMBL" id="GBM76410.1"/>
    </source>
</evidence>
<dbReference type="AlphaFoldDB" id="A0A4Y2IFQ4"/>
<keyword evidence="4" id="KW-0406">Ion transport</keyword>
<keyword evidence="4" id="KW-0813">Transport</keyword>
<dbReference type="PANTHER" id="PTHR11878:SF65">
    <property type="entry name" value="NA_CA-EXCHANGE PROTEIN, ISOFORM G"/>
    <property type="match status" value="1"/>
</dbReference>
<keyword evidence="3" id="KW-0106">Calcium</keyword>
<evidence type="ECO:0000256" key="4">
    <source>
        <dbReference type="ARBA" id="ARBA00023065"/>
    </source>
</evidence>
<dbReference type="EMBL" id="BGPR01002619">
    <property type="protein sequence ID" value="GBM76410.1"/>
    <property type="molecule type" value="Genomic_DNA"/>
</dbReference>
<dbReference type="GO" id="GO:0016020">
    <property type="term" value="C:membrane"/>
    <property type="evidence" value="ECO:0007669"/>
    <property type="project" value="InterPro"/>
</dbReference>
<accession>A0A4Y2IFQ4</accession>
<evidence type="ECO:0000256" key="3">
    <source>
        <dbReference type="ARBA" id="ARBA00022837"/>
    </source>
</evidence>
<protein>
    <recommendedName>
        <fullName evidence="5">Calx-beta domain-containing protein</fullName>
    </recommendedName>
</protein>
<reference evidence="6 7" key="1">
    <citation type="journal article" date="2019" name="Sci. Rep.">
        <title>Orb-weaving spider Araneus ventricosus genome elucidates the spidroin gene catalogue.</title>
        <authorList>
            <person name="Kono N."/>
            <person name="Nakamura H."/>
            <person name="Ohtoshi R."/>
            <person name="Moran D.A.P."/>
            <person name="Shinohara A."/>
            <person name="Yoshida Y."/>
            <person name="Fujiwara M."/>
            <person name="Mori M."/>
            <person name="Tomita M."/>
            <person name="Arakawa K."/>
        </authorList>
    </citation>
    <scope>NUCLEOTIDE SEQUENCE [LARGE SCALE GENOMIC DNA]</scope>
</reference>
<feature type="domain" description="Calx-beta" evidence="5">
    <location>
        <begin position="1"/>
        <end position="97"/>
    </location>
</feature>
<dbReference type="InterPro" id="IPR038081">
    <property type="entry name" value="CalX-like_sf"/>
</dbReference>
<dbReference type="GO" id="GO:0030001">
    <property type="term" value="P:metal ion transport"/>
    <property type="evidence" value="ECO:0007669"/>
    <property type="project" value="TreeGrafter"/>
</dbReference>
<keyword evidence="2" id="KW-0677">Repeat</keyword>
<gene>
    <name evidence="6" type="ORF">AVEN_244783_1</name>
</gene>
<dbReference type="InterPro" id="IPR051171">
    <property type="entry name" value="CaCA"/>
</dbReference>
<dbReference type="SUPFAM" id="SSF141072">
    <property type="entry name" value="CalX-like"/>
    <property type="match status" value="1"/>
</dbReference>